<gene>
    <name evidence="2" type="ORF">C1645_687216</name>
</gene>
<dbReference type="InterPro" id="IPR002625">
    <property type="entry name" value="Smr_dom"/>
</dbReference>
<dbReference type="Proteomes" id="UP000265703">
    <property type="component" value="Unassembled WGS sequence"/>
</dbReference>
<dbReference type="GO" id="GO:0004519">
    <property type="term" value="F:endonuclease activity"/>
    <property type="evidence" value="ECO:0007669"/>
    <property type="project" value="TreeGrafter"/>
</dbReference>
<dbReference type="EMBL" id="QKYT01000035">
    <property type="protein sequence ID" value="RIA97063.1"/>
    <property type="molecule type" value="Genomic_DNA"/>
</dbReference>
<evidence type="ECO:0000259" key="1">
    <source>
        <dbReference type="PROSITE" id="PS50828"/>
    </source>
</evidence>
<comment type="caution">
    <text evidence="2">The sequence shown here is derived from an EMBL/GenBank/DDBJ whole genome shotgun (WGS) entry which is preliminary data.</text>
</comment>
<keyword evidence="3" id="KW-1185">Reference proteome</keyword>
<proteinExistence type="predicted"/>
<sequence>TPLKPLKIITGKGNHSPNGVAKLPDAINKFLTEDNWNITKNKGYVLVYGLKNTP</sequence>
<dbReference type="Gene3D" id="3.30.1370.110">
    <property type="match status" value="1"/>
</dbReference>
<dbReference type="SUPFAM" id="SSF160443">
    <property type="entry name" value="SMR domain-like"/>
    <property type="match status" value="1"/>
</dbReference>
<evidence type="ECO:0000313" key="2">
    <source>
        <dbReference type="EMBL" id="RIA97063.1"/>
    </source>
</evidence>
<dbReference type="PROSITE" id="PS50828">
    <property type="entry name" value="SMR"/>
    <property type="match status" value="1"/>
</dbReference>
<feature type="domain" description="Smr" evidence="1">
    <location>
        <begin position="1"/>
        <end position="51"/>
    </location>
</feature>
<dbReference type="AlphaFoldDB" id="A0A397TFP4"/>
<dbReference type="OrthoDB" id="3231855at2759"/>
<dbReference type="InterPro" id="IPR036063">
    <property type="entry name" value="Smr_dom_sf"/>
</dbReference>
<name>A0A397TFP4_9GLOM</name>
<organism evidence="2 3">
    <name type="scientific">Glomus cerebriforme</name>
    <dbReference type="NCBI Taxonomy" id="658196"/>
    <lineage>
        <taxon>Eukaryota</taxon>
        <taxon>Fungi</taxon>
        <taxon>Fungi incertae sedis</taxon>
        <taxon>Mucoromycota</taxon>
        <taxon>Glomeromycotina</taxon>
        <taxon>Glomeromycetes</taxon>
        <taxon>Glomerales</taxon>
        <taxon>Glomeraceae</taxon>
        <taxon>Glomus</taxon>
    </lineage>
</organism>
<dbReference type="PANTHER" id="PTHR46535">
    <property type="entry name" value="NEDD4-BINDING PROTEIN 2"/>
    <property type="match status" value="1"/>
</dbReference>
<reference evidence="2 3" key="1">
    <citation type="submission" date="2018-06" db="EMBL/GenBank/DDBJ databases">
        <title>Comparative genomics reveals the genomic features of Rhizophagus irregularis, R. cerebriforme, R. diaphanum and Gigaspora rosea, and their symbiotic lifestyle signature.</title>
        <authorList>
            <person name="Morin E."/>
            <person name="San Clemente H."/>
            <person name="Chen E.C.H."/>
            <person name="De La Providencia I."/>
            <person name="Hainaut M."/>
            <person name="Kuo A."/>
            <person name="Kohler A."/>
            <person name="Murat C."/>
            <person name="Tang N."/>
            <person name="Roy S."/>
            <person name="Loubradou J."/>
            <person name="Henrissat B."/>
            <person name="Grigoriev I.V."/>
            <person name="Corradi N."/>
            <person name="Roux C."/>
            <person name="Martin F.M."/>
        </authorList>
    </citation>
    <scope>NUCLEOTIDE SEQUENCE [LARGE SCALE GENOMIC DNA]</scope>
    <source>
        <strain evidence="2 3">DAOM 227022</strain>
    </source>
</reference>
<dbReference type="InterPro" id="IPR052772">
    <property type="entry name" value="Endo/PolyKinase_Domain-Protein"/>
</dbReference>
<protein>
    <recommendedName>
        <fullName evidence="1">Smr domain-containing protein</fullName>
    </recommendedName>
</protein>
<dbReference type="PANTHER" id="PTHR46535:SF1">
    <property type="entry name" value="NEDD4-BINDING PROTEIN 2"/>
    <property type="match status" value="1"/>
</dbReference>
<dbReference type="GO" id="GO:0005634">
    <property type="term" value="C:nucleus"/>
    <property type="evidence" value="ECO:0007669"/>
    <property type="project" value="TreeGrafter"/>
</dbReference>
<feature type="non-terminal residue" evidence="2">
    <location>
        <position position="1"/>
    </location>
</feature>
<evidence type="ECO:0000313" key="3">
    <source>
        <dbReference type="Proteomes" id="UP000265703"/>
    </source>
</evidence>
<dbReference type="STRING" id="658196.A0A397TFP4"/>
<accession>A0A397TFP4</accession>